<evidence type="ECO:0000259" key="1">
    <source>
        <dbReference type="Pfam" id="PF21247"/>
    </source>
</evidence>
<keyword evidence="2" id="KW-0347">Helicase</keyword>
<dbReference type="AlphaFoldDB" id="A0A1I5XRC2"/>
<dbReference type="PANTHER" id="PTHR30595:SF6">
    <property type="entry name" value="SCHLAFEN ALBA-2 DOMAIN-CONTAINING PROTEIN"/>
    <property type="match status" value="1"/>
</dbReference>
<dbReference type="Gene3D" id="3.30.565.60">
    <property type="match status" value="1"/>
</dbReference>
<dbReference type="STRING" id="1079859.SAMN04515674_115118"/>
<keyword evidence="2" id="KW-0067">ATP-binding</keyword>
<dbReference type="Pfam" id="PF13749">
    <property type="entry name" value="HATPase_c_4"/>
    <property type="match status" value="1"/>
</dbReference>
<evidence type="ECO:0000313" key="2">
    <source>
        <dbReference type="EMBL" id="SFQ34277.1"/>
    </source>
</evidence>
<reference evidence="2 3" key="1">
    <citation type="submission" date="2016-10" db="EMBL/GenBank/DDBJ databases">
        <authorList>
            <person name="de Groot N.N."/>
        </authorList>
    </citation>
    <scope>NUCLEOTIDE SEQUENCE [LARGE SCALE GENOMIC DNA]</scope>
    <source>
        <strain evidence="3">E92,LMG 26720,CCM 7988</strain>
    </source>
</reference>
<dbReference type="GO" id="GO:0004386">
    <property type="term" value="F:helicase activity"/>
    <property type="evidence" value="ECO:0007669"/>
    <property type="project" value="UniProtKB-KW"/>
</dbReference>
<keyword evidence="2" id="KW-0378">Hydrolase</keyword>
<evidence type="ECO:0000313" key="3">
    <source>
        <dbReference type="Proteomes" id="UP000199306"/>
    </source>
</evidence>
<keyword evidence="3" id="KW-1185">Reference proteome</keyword>
<dbReference type="Proteomes" id="UP000199306">
    <property type="component" value="Unassembled WGS sequence"/>
</dbReference>
<dbReference type="PANTHER" id="PTHR30595">
    <property type="entry name" value="GLPR-RELATED TRANSCRIPTIONAL REPRESSOR"/>
    <property type="match status" value="1"/>
</dbReference>
<dbReference type="InterPro" id="IPR049514">
    <property type="entry name" value="Fic-like_C"/>
</dbReference>
<gene>
    <name evidence="2" type="ORF">SAMN04515674_115118</name>
</gene>
<dbReference type="Pfam" id="PF21247">
    <property type="entry name" value="Fic-like_C"/>
    <property type="match status" value="1"/>
</dbReference>
<accession>A0A1I5XRC2</accession>
<sequence>MIFFRKGASQTTRLSESELVVSNEILLEKLNLISNKSLTRAAILLFHNNPEKFISGAYIKIGFFNEHLEVAFHDEIHGSLFYQIEETIEILTKKYLRTNLRFGDIKRTEELDYPVRALREAIINAIAHKDYSLHNPVQIKVFENKIQIFNEGTLPNNWTIEQFLGNHPSRPANPMIANVLFRAGYIEAWGTGISVIIRECNIRGLPLPQFNFDFGGLMVEIQQNNLNAKVLSSGLYKALELLLSQGSNPSITDRNISEFAPIAKRLEDKSLSLIIAFPEGDPLRRKDVMTLIDLTNQTYNTERYLTPLIKEGLISQIIKSRPNSSNQRYILTEKGSKFKYILRSITKNES</sequence>
<keyword evidence="2" id="KW-0547">Nucleotide-binding</keyword>
<dbReference type="InterPro" id="IPR038475">
    <property type="entry name" value="RecG_C_sf"/>
</dbReference>
<protein>
    <submittedName>
        <fullName evidence="2">Putative ATP-dependent DNA helicase recG C-terminal</fullName>
    </submittedName>
</protein>
<dbReference type="OrthoDB" id="9807907at2"/>
<organism evidence="2 3">
    <name type="scientific">Pseudarcicella hirudinis</name>
    <dbReference type="NCBI Taxonomy" id="1079859"/>
    <lineage>
        <taxon>Bacteria</taxon>
        <taxon>Pseudomonadati</taxon>
        <taxon>Bacteroidota</taxon>
        <taxon>Cytophagia</taxon>
        <taxon>Cytophagales</taxon>
        <taxon>Flectobacillaceae</taxon>
        <taxon>Pseudarcicella</taxon>
    </lineage>
</organism>
<dbReference type="RefSeq" id="WP_092019093.1">
    <property type="nucleotide sequence ID" value="NZ_FOXH01000015.1"/>
</dbReference>
<name>A0A1I5XRC2_9BACT</name>
<proteinExistence type="predicted"/>
<feature type="domain" description="Filamentation induced by cAMP protein Fic-like C-terminal" evidence="1">
    <location>
        <begin position="280"/>
        <end position="332"/>
    </location>
</feature>
<dbReference type="EMBL" id="FOXH01000015">
    <property type="protein sequence ID" value="SFQ34277.1"/>
    <property type="molecule type" value="Genomic_DNA"/>
</dbReference>